<dbReference type="GO" id="GO:0009897">
    <property type="term" value="C:external side of plasma membrane"/>
    <property type="evidence" value="ECO:0007669"/>
    <property type="project" value="TreeGrafter"/>
</dbReference>
<keyword evidence="4" id="KW-1133">Transmembrane helix</keyword>
<evidence type="ECO:0000259" key="9">
    <source>
        <dbReference type="PROSITE" id="PS50853"/>
    </source>
</evidence>
<evidence type="ECO:0000313" key="10">
    <source>
        <dbReference type="EMBL" id="TKS91685.1"/>
    </source>
</evidence>
<dbReference type="InterPro" id="IPR003961">
    <property type="entry name" value="FN3_dom"/>
</dbReference>
<feature type="region of interest" description="Disordered" evidence="8">
    <location>
        <begin position="652"/>
        <end position="700"/>
    </location>
</feature>
<dbReference type="PANTHER" id="PTHR23037">
    <property type="entry name" value="CYTOKINE RECEPTOR"/>
    <property type="match status" value="1"/>
</dbReference>
<feature type="region of interest" description="Disordered" evidence="8">
    <location>
        <begin position="34"/>
        <end position="60"/>
    </location>
</feature>
<feature type="compositionally biased region" description="Basic and acidic residues" evidence="8">
    <location>
        <begin position="609"/>
        <end position="620"/>
    </location>
</feature>
<keyword evidence="3" id="KW-0732">Signal</keyword>
<name>A0A4U5VW64_COLLU</name>
<keyword evidence="6 10" id="KW-0675">Receptor</keyword>
<feature type="compositionally biased region" description="Basic and acidic residues" evidence="8">
    <location>
        <begin position="655"/>
        <end position="668"/>
    </location>
</feature>
<keyword evidence="5" id="KW-0472">Membrane</keyword>
<dbReference type="EMBL" id="CM014100">
    <property type="protein sequence ID" value="TKS91685.1"/>
    <property type="molecule type" value="Genomic_DNA"/>
</dbReference>
<accession>A0A4U5VW64</accession>
<dbReference type="Pfam" id="PF00041">
    <property type="entry name" value="fn3"/>
    <property type="match status" value="2"/>
</dbReference>
<sequence length="730" mass="82436">MKGRKREGGRDKGRGRERVRVRWIGIGGDCVMFREEEEEEEEEEGLQGMEGEESWREKGGRKESSLLQSLQCYNDYESFVHCTWSEHRSTELQLWIKPTHTKTREQCVRDDAAAQDATENRTVHCRYKTNVFAIGIEHTVFFLKNETESICSVRHEPLDLSQHLRARHPVNLSTHSAGDGGQLLSWSSPYPSSSSLNGNITYQLSYRTDRQDSWTMEDVTNTSVKLEKRSLVPGRTYEARVRARVSVGQWSHWSPAVTWQTKEDVGQFPSLHCVLDGENEVMCSWKVSRELARFITYQLACQHNQTAPSERCCENPTVTPDLSGTMLKYSCSLTVADSAHLLLDLVPTRRAKIIKPHQHIRPNPPQEVKVRPKNNNWIVEWTKPNTTSKVVLYYELCYKKIQDHQDCHILTVPKGIVTQTILETDLDPSQEYQVKVRSLVAPGTSYKGVPSEWTEPVRWTSHEATWSPSTLIYISISVLVAAIFFTLYCTIPACQRRVVLWVDSVPSPGKSKILSEFKSAANWTLMQSESTAMCKVQHMDSISTCSSDASLWLTKDSEGKCLEKDDGCWKCDNLPSPTEEVHTTDTSSMSFSGPYIFCQFSEPNCTSEDVKCEEEKKETPSDDSASSPPATFTIYGQGYVCLPNRSASKSAQDLTRCDADTDSHRQDSAEQDQQNPDKSDVQQGLDWTTSEPTSIHQPPAYVTGPFTSWPQGGSIQPSGYCHIPTSTHPT</sequence>
<dbReference type="PANTHER" id="PTHR23037:SF41">
    <property type="entry name" value="COLONY STIMULATING FACTOR 2 RECEPTOR, BETA, LOW-AFFINITY (GRANULOCYTE-MACROPHAGE) PRECURSOR"/>
    <property type="match status" value="1"/>
</dbReference>
<dbReference type="AlphaFoldDB" id="A0A4U5VW64"/>
<keyword evidence="7" id="KW-0325">Glycoprotein</keyword>
<proteinExistence type="predicted"/>
<protein>
    <submittedName>
        <fullName evidence="10">Cytokine receptor common subunit beta CDw131 GM-CSF/IL-3/IL-5 receptor common beta subunit</fullName>
    </submittedName>
</protein>
<dbReference type="InterPro" id="IPR013783">
    <property type="entry name" value="Ig-like_fold"/>
</dbReference>
<evidence type="ECO:0000256" key="4">
    <source>
        <dbReference type="ARBA" id="ARBA00022989"/>
    </source>
</evidence>
<reference evidence="10 11" key="1">
    <citation type="submission" date="2019-01" db="EMBL/GenBank/DDBJ databases">
        <title>Genome Assembly of Collichthys lucidus.</title>
        <authorList>
            <person name="Cai M."/>
            <person name="Xiao S."/>
        </authorList>
    </citation>
    <scope>NUCLEOTIDE SEQUENCE [LARGE SCALE GENOMIC DNA]</scope>
    <source>
        <strain evidence="10">JT15FE1705JMU</strain>
        <tissue evidence="10">Muscle</tissue>
    </source>
</reference>
<evidence type="ECO:0000313" key="11">
    <source>
        <dbReference type="Proteomes" id="UP000298787"/>
    </source>
</evidence>
<gene>
    <name evidence="10" type="ORF">D9C73_026116</name>
</gene>
<feature type="region of interest" description="Disordered" evidence="8">
    <location>
        <begin position="609"/>
        <end position="629"/>
    </location>
</feature>
<evidence type="ECO:0000256" key="3">
    <source>
        <dbReference type="ARBA" id="ARBA00022729"/>
    </source>
</evidence>
<evidence type="ECO:0000256" key="7">
    <source>
        <dbReference type="ARBA" id="ARBA00023180"/>
    </source>
</evidence>
<dbReference type="InterPro" id="IPR036116">
    <property type="entry name" value="FN3_sf"/>
</dbReference>
<evidence type="ECO:0000256" key="8">
    <source>
        <dbReference type="SAM" id="MobiDB-lite"/>
    </source>
</evidence>
<dbReference type="STRING" id="240159.A0A4U5VW64"/>
<dbReference type="CDD" id="cd00063">
    <property type="entry name" value="FN3"/>
    <property type="match status" value="2"/>
</dbReference>
<comment type="subcellular location">
    <subcellularLocation>
        <location evidence="1">Membrane</location>
        <topology evidence="1">Single-pass type I membrane protein</topology>
    </subcellularLocation>
</comment>
<dbReference type="Proteomes" id="UP000298787">
    <property type="component" value="Chromosome 23"/>
</dbReference>
<dbReference type="Gene3D" id="2.60.40.10">
    <property type="entry name" value="Immunoglobulins"/>
    <property type="match status" value="4"/>
</dbReference>
<feature type="compositionally biased region" description="Acidic residues" evidence="8">
    <location>
        <begin position="35"/>
        <end position="45"/>
    </location>
</feature>
<organism evidence="10 11">
    <name type="scientific">Collichthys lucidus</name>
    <name type="common">Big head croaker</name>
    <name type="synonym">Sciaena lucida</name>
    <dbReference type="NCBI Taxonomy" id="240159"/>
    <lineage>
        <taxon>Eukaryota</taxon>
        <taxon>Metazoa</taxon>
        <taxon>Chordata</taxon>
        <taxon>Craniata</taxon>
        <taxon>Vertebrata</taxon>
        <taxon>Euteleostomi</taxon>
        <taxon>Actinopterygii</taxon>
        <taxon>Neopterygii</taxon>
        <taxon>Teleostei</taxon>
        <taxon>Neoteleostei</taxon>
        <taxon>Acanthomorphata</taxon>
        <taxon>Eupercaria</taxon>
        <taxon>Sciaenidae</taxon>
        <taxon>Collichthys</taxon>
    </lineage>
</organism>
<evidence type="ECO:0000256" key="2">
    <source>
        <dbReference type="ARBA" id="ARBA00022692"/>
    </source>
</evidence>
<keyword evidence="2" id="KW-0812">Transmembrane</keyword>
<keyword evidence="11" id="KW-1185">Reference proteome</keyword>
<feature type="domain" description="Fibronectin type-III" evidence="9">
    <location>
        <begin position="168"/>
        <end position="264"/>
    </location>
</feature>
<evidence type="ECO:0000256" key="1">
    <source>
        <dbReference type="ARBA" id="ARBA00004479"/>
    </source>
</evidence>
<dbReference type="PROSITE" id="PS50853">
    <property type="entry name" value="FN3"/>
    <property type="match status" value="2"/>
</dbReference>
<dbReference type="SUPFAM" id="SSF49265">
    <property type="entry name" value="Fibronectin type III"/>
    <property type="match status" value="4"/>
</dbReference>
<dbReference type="GO" id="GO:0004896">
    <property type="term" value="F:cytokine receptor activity"/>
    <property type="evidence" value="ECO:0007669"/>
    <property type="project" value="TreeGrafter"/>
</dbReference>
<dbReference type="SMART" id="SM00060">
    <property type="entry name" value="FN3"/>
    <property type="match status" value="2"/>
</dbReference>
<feature type="domain" description="Fibronectin type-III" evidence="9">
    <location>
        <begin position="361"/>
        <end position="463"/>
    </location>
</feature>
<feature type="compositionally biased region" description="Polar residues" evidence="8">
    <location>
        <begin position="681"/>
        <end position="696"/>
    </location>
</feature>
<dbReference type="InterPro" id="IPR048668">
    <property type="entry name" value="IL3RB_N"/>
</dbReference>
<evidence type="ECO:0000256" key="5">
    <source>
        <dbReference type="ARBA" id="ARBA00023136"/>
    </source>
</evidence>
<dbReference type="Pfam" id="PF21460">
    <property type="entry name" value="IL3Rb_N"/>
    <property type="match status" value="1"/>
</dbReference>
<evidence type="ECO:0000256" key="6">
    <source>
        <dbReference type="ARBA" id="ARBA00023170"/>
    </source>
</evidence>